<name>A0A1R3T2D5_9BACT</name>
<dbReference type="SMART" id="SM00065">
    <property type="entry name" value="GAF"/>
    <property type="match status" value="1"/>
</dbReference>
<gene>
    <name evidence="3" type="ORF">PSM36_1356</name>
</gene>
<accession>A0A1R3T2D5</accession>
<dbReference type="Gene3D" id="3.30.450.40">
    <property type="match status" value="1"/>
</dbReference>
<proteinExistence type="inferred from homology"/>
<keyword evidence="4" id="KW-1185">Reference proteome</keyword>
<feature type="domain" description="GAF" evidence="2">
    <location>
        <begin position="33"/>
        <end position="157"/>
    </location>
</feature>
<dbReference type="PANTHER" id="PTHR21021">
    <property type="entry name" value="GAF/PUTATIVE CYTOSKELETAL PROTEIN"/>
    <property type="match status" value="1"/>
</dbReference>
<evidence type="ECO:0000256" key="1">
    <source>
        <dbReference type="ARBA" id="ARBA00038454"/>
    </source>
</evidence>
<sequence>MAEDLHIPHGVSKEEVYKALYPQLQALTDGESDLIANMANITSALKEAFGFFWVGFYRVVDDKLVLGPFQGPPACTRIMYGKGVCGTAWKEGRTLIVPDVDKFPGHIACSSLSRSEIVIPVKKGDSVTAVLDVDSDRPDHFDEIDAFYLEKICSLFG</sequence>
<dbReference type="Proteomes" id="UP000187464">
    <property type="component" value="Chromosome I"/>
</dbReference>
<dbReference type="AlphaFoldDB" id="A0A1R3T2D5"/>
<dbReference type="InterPro" id="IPR003018">
    <property type="entry name" value="GAF"/>
</dbReference>
<dbReference type="GO" id="GO:0005829">
    <property type="term" value="C:cytosol"/>
    <property type="evidence" value="ECO:0007669"/>
    <property type="project" value="TreeGrafter"/>
</dbReference>
<dbReference type="EMBL" id="LT605205">
    <property type="protein sequence ID" value="SCD20179.1"/>
    <property type="molecule type" value="Genomic_DNA"/>
</dbReference>
<dbReference type="InterPro" id="IPR051330">
    <property type="entry name" value="Phosphatase_reg/MetRdx"/>
</dbReference>
<reference evidence="3 4" key="1">
    <citation type="submission" date="2016-08" db="EMBL/GenBank/DDBJ databases">
        <authorList>
            <person name="Seilhamer J.J."/>
        </authorList>
    </citation>
    <scope>NUCLEOTIDE SEQUENCE [LARGE SCALE GENOMIC DNA]</scope>
    <source>
        <strain evidence="3">M3/6</strain>
    </source>
</reference>
<dbReference type="Pfam" id="PF13185">
    <property type="entry name" value="GAF_2"/>
    <property type="match status" value="1"/>
</dbReference>
<evidence type="ECO:0000313" key="4">
    <source>
        <dbReference type="Proteomes" id="UP000187464"/>
    </source>
</evidence>
<evidence type="ECO:0000313" key="3">
    <source>
        <dbReference type="EMBL" id="SCD20179.1"/>
    </source>
</evidence>
<dbReference type="STRING" id="1642647.PSM36_1356"/>
<protein>
    <submittedName>
        <fullName evidence="3">GAF domain-containing protein</fullName>
    </submittedName>
</protein>
<dbReference type="RefSeq" id="WP_076930030.1">
    <property type="nucleotide sequence ID" value="NZ_LT605205.1"/>
</dbReference>
<dbReference type="FunFam" id="3.30.450.40:FF:000008">
    <property type="entry name" value="GAF domain-containing proteins"/>
    <property type="match status" value="1"/>
</dbReference>
<evidence type="ECO:0000259" key="2">
    <source>
        <dbReference type="SMART" id="SM00065"/>
    </source>
</evidence>
<comment type="similarity">
    <text evidence="1">Belongs to the free Met sulfoxide reductase family.</text>
</comment>
<dbReference type="InterPro" id="IPR029016">
    <property type="entry name" value="GAF-like_dom_sf"/>
</dbReference>
<dbReference type="GO" id="GO:0033745">
    <property type="term" value="F:L-methionine-(R)-S-oxide reductase activity"/>
    <property type="evidence" value="ECO:0007669"/>
    <property type="project" value="TreeGrafter"/>
</dbReference>
<organism evidence="3 4">
    <name type="scientific">Proteiniphilum saccharofermentans</name>
    <dbReference type="NCBI Taxonomy" id="1642647"/>
    <lineage>
        <taxon>Bacteria</taxon>
        <taxon>Pseudomonadati</taxon>
        <taxon>Bacteroidota</taxon>
        <taxon>Bacteroidia</taxon>
        <taxon>Bacteroidales</taxon>
        <taxon>Dysgonomonadaceae</taxon>
        <taxon>Proteiniphilum</taxon>
    </lineage>
</organism>
<dbReference type="PANTHER" id="PTHR21021:SF15">
    <property type="entry name" value="FREE METHIONINE-R-SULFOXIDE REDUCTASE"/>
    <property type="match status" value="1"/>
</dbReference>
<dbReference type="KEGG" id="psac:PSM36_1356"/>
<dbReference type="SUPFAM" id="SSF55781">
    <property type="entry name" value="GAF domain-like"/>
    <property type="match status" value="1"/>
</dbReference>